<sequence>MHIAKAVLGLVGTVALSMTVAQAATTYPLTIQNCGRSLTFEAPPASVVSIGQSSTEILYLLGLADKVAATALWFGPVLPAFADADAAIERLSDNDPSFESVVAKRPALVTTQFEWQIGPQGVVGTTAQFEELGIPVYTAPSDCTGKDNSGGGDGVRTEPFTMDQIHQEIRDLAAIFDVTDRGDALVLQLKEREAKARSRVAQVGSDMSAVFWFSSTELRADPFVAGSNGAPGTIMEALGLRNVIVSDEEWPLVGWETIARSDPTFIVAAQMDRRRYPADDAGVKKEFLTKDPVTKLMPAVRDGRILTLDAQTMNPTIRTIDGIEALADAIAASRPAE</sequence>
<dbReference type="EMBL" id="LC066377">
    <property type="protein sequence ID" value="BAT28651.1"/>
    <property type="molecule type" value="Genomic_DNA"/>
</dbReference>
<keyword evidence="1" id="KW-0732">Signal</keyword>
<reference evidence="3" key="1">
    <citation type="journal article" date="2015" name="Proc. Natl. Acad. Sci. U.S.A.">
        <title>Bacterial clade with the ribosomal RNA operon on a small plasmid rather than the chromosome.</title>
        <authorList>
            <person name="Anda M."/>
            <person name="Ohtsubo Y."/>
            <person name="Okubo T."/>
            <person name="Sugawara M."/>
            <person name="Nagata Y."/>
            <person name="Tsuda M."/>
            <person name="Minamisawa K."/>
            <person name="Mitsui H."/>
        </authorList>
    </citation>
    <scope>NUCLEOTIDE SEQUENCE</scope>
    <source>
        <strain evidence="3">JCM 14755</strain>
    </source>
</reference>
<dbReference type="SUPFAM" id="SSF53807">
    <property type="entry name" value="Helical backbone' metal receptor"/>
    <property type="match status" value="1"/>
</dbReference>
<accession>A0A0P0Z3R1</accession>
<feature type="signal peptide" evidence="1">
    <location>
        <begin position="1"/>
        <end position="23"/>
    </location>
</feature>
<dbReference type="Pfam" id="PF01497">
    <property type="entry name" value="Peripla_BP_2"/>
    <property type="match status" value="1"/>
</dbReference>
<dbReference type="CDD" id="cd01148">
    <property type="entry name" value="TroA_a"/>
    <property type="match status" value="1"/>
</dbReference>
<name>A0A0P0Z3R1_9HYPH</name>
<dbReference type="PANTHER" id="PTHR30535:SF7">
    <property type="entry name" value="IRON(III) DICITRATE-BINDING PROTEIN"/>
    <property type="match status" value="1"/>
</dbReference>
<dbReference type="OrthoDB" id="9797850at2"/>
<feature type="chain" id="PRO_5006058059" evidence="1">
    <location>
        <begin position="24"/>
        <end position="337"/>
    </location>
</feature>
<organism evidence="3">
    <name type="scientific">Aureimonas frigidaquae</name>
    <dbReference type="NCBI Taxonomy" id="424757"/>
    <lineage>
        <taxon>Bacteria</taxon>
        <taxon>Pseudomonadati</taxon>
        <taxon>Pseudomonadota</taxon>
        <taxon>Alphaproteobacteria</taxon>
        <taxon>Hyphomicrobiales</taxon>
        <taxon>Aurantimonadaceae</taxon>
        <taxon>Aureimonas</taxon>
    </lineage>
</organism>
<dbReference type="Gene3D" id="3.40.50.1980">
    <property type="entry name" value="Nitrogenase molybdenum iron protein domain"/>
    <property type="match status" value="2"/>
</dbReference>
<evidence type="ECO:0000259" key="2">
    <source>
        <dbReference type="PROSITE" id="PS50983"/>
    </source>
</evidence>
<dbReference type="InterPro" id="IPR002491">
    <property type="entry name" value="ABC_transptr_periplasmic_BD"/>
</dbReference>
<proteinExistence type="predicted"/>
<dbReference type="AlphaFoldDB" id="A0A0P0Z3R1"/>
<feature type="domain" description="Fe/B12 periplasmic-binding" evidence="2">
    <location>
        <begin position="46"/>
        <end position="334"/>
    </location>
</feature>
<dbReference type="InterPro" id="IPR050902">
    <property type="entry name" value="ABC_Transporter_SBP"/>
</dbReference>
<evidence type="ECO:0000313" key="3">
    <source>
        <dbReference type="EMBL" id="BAT28651.1"/>
    </source>
</evidence>
<protein>
    <submittedName>
        <fullName evidence="3">ABC transporter substrate-binding protein</fullName>
    </submittedName>
</protein>
<dbReference type="PROSITE" id="PS50983">
    <property type="entry name" value="FE_B12_PBP"/>
    <property type="match status" value="1"/>
</dbReference>
<dbReference type="PANTHER" id="PTHR30535">
    <property type="entry name" value="VITAMIN B12-BINDING PROTEIN"/>
    <property type="match status" value="1"/>
</dbReference>
<evidence type="ECO:0000256" key="1">
    <source>
        <dbReference type="SAM" id="SignalP"/>
    </source>
</evidence>